<evidence type="ECO:0000313" key="5">
    <source>
        <dbReference type="Proteomes" id="UP000321058"/>
    </source>
</evidence>
<feature type="domain" description="CBS" evidence="3">
    <location>
        <begin position="7"/>
        <end position="64"/>
    </location>
</feature>
<dbReference type="Proteomes" id="UP000321058">
    <property type="component" value="Unassembled WGS sequence"/>
</dbReference>
<dbReference type="PROSITE" id="PS51371">
    <property type="entry name" value="CBS"/>
    <property type="match status" value="2"/>
</dbReference>
<dbReference type="InterPro" id="IPR051257">
    <property type="entry name" value="Diverse_CBS-Domain"/>
</dbReference>
<dbReference type="AlphaFoldDB" id="A0A512NIA7"/>
<dbReference type="EMBL" id="BKAJ01000107">
    <property type="protein sequence ID" value="GEP58694.1"/>
    <property type="molecule type" value="Genomic_DNA"/>
</dbReference>
<dbReference type="PANTHER" id="PTHR43080:SF2">
    <property type="entry name" value="CBS DOMAIN-CONTAINING PROTEIN"/>
    <property type="match status" value="1"/>
</dbReference>
<keyword evidence="5" id="KW-1185">Reference proteome</keyword>
<name>A0A512NIA7_9HYPH</name>
<proteinExistence type="predicted"/>
<organism evidence="4 5">
    <name type="scientific">Reyranella soli</name>
    <dbReference type="NCBI Taxonomy" id="1230389"/>
    <lineage>
        <taxon>Bacteria</taxon>
        <taxon>Pseudomonadati</taxon>
        <taxon>Pseudomonadota</taxon>
        <taxon>Alphaproteobacteria</taxon>
        <taxon>Hyphomicrobiales</taxon>
        <taxon>Reyranellaceae</taxon>
        <taxon>Reyranella</taxon>
    </lineage>
</organism>
<sequence length="151" mass="16431">MKVSEIMTRDVCVARPDHTIEDVARMMLAIDAGLLPVGDDDRLVGTITDRDIAVRAIAEGKGPKTPVSEVMSQEVKYCFEDEDSAHVAQNMGELQVRRLPVLNRDKRLVGILSLADLAQAERGQRIGNALRQIAQPGGEHTQGANERSGGM</sequence>
<dbReference type="SUPFAM" id="SSF54631">
    <property type="entry name" value="CBS-domain pair"/>
    <property type="match status" value="1"/>
</dbReference>
<accession>A0A512NIA7</accession>
<evidence type="ECO:0000256" key="2">
    <source>
        <dbReference type="PROSITE-ProRule" id="PRU00703"/>
    </source>
</evidence>
<gene>
    <name evidence="4" type="ORF">RSO01_58600</name>
</gene>
<keyword evidence="1 2" id="KW-0129">CBS domain</keyword>
<comment type="caution">
    <text evidence="4">The sequence shown here is derived from an EMBL/GenBank/DDBJ whole genome shotgun (WGS) entry which is preliminary data.</text>
</comment>
<dbReference type="CDD" id="cd04622">
    <property type="entry name" value="CBS_pair_HRP1_like"/>
    <property type="match status" value="1"/>
</dbReference>
<dbReference type="OrthoDB" id="9802114at2"/>
<reference evidence="4 5" key="1">
    <citation type="submission" date="2019-07" db="EMBL/GenBank/DDBJ databases">
        <title>Whole genome shotgun sequence of Reyranella soli NBRC 108950.</title>
        <authorList>
            <person name="Hosoyama A."/>
            <person name="Uohara A."/>
            <person name="Ohji S."/>
            <person name="Ichikawa N."/>
        </authorList>
    </citation>
    <scope>NUCLEOTIDE SEQUENCE [LARGE SCALE GENOMIC DNA]</scope>
    <source>
        <strain evidence="4 5">NBRC 108950</strain>
    </source>
</reference>
<dbReference type="InterPro" id="IPR000644">
    <property type="entry name" value="CBS_dom"/>
</dbReference>
<dbReference type="SMART" id="SM00116">
    <property type="entry name" value="CBS"/>
    <property type="match status" value="2"/>
</dbReference>
<dbReference type="Pfam" id="PF00571">
    <property type="entry name" value="CBS"/>
    <property type="match status" value="2"/>
</dbReference>
<feature type="domain" description="CBS" evidence="3">
    <location>
        <begin position="71"/>
        <end position="130"/>
    </location>
</feature>
<protein>
    <submittedName>
        <fullName evidence="4">Inosine-5-monophosphate dehydrogenase</fullName>
    </submittedName>
</protein>
<dbReference type="InterPro" id="IPR046342">
    <property type="entry name" value="CBS_dom_sf"/>
</dbReference>
<dbReference type="RefSeq" id="WP_147154086.1">
    <property type="nucleotide sequence ID" value="NZ_BKAJ01000107.1"/>
</dbReference>
<evidence type="ECO:0000313" key="4">
    <source>
        <dbReference type="EMBL" id="GEP58694.1"/>
    </source>
</evidence>
<dbReference type="Gene3D" id="3.10.580.10">
    <property type="entry name" value="CBS-domain"/>
    <property type="match status" value="1"/>
</dbReference>
<dbReference type="PANTHER" id="PTHR43080">
    <property type="entry name" value="CBS DOMAIN-CONTAINING PROTEIN CBSX3, MITOCHONDRIAL"/>
    <property type="match status" value="1"/>
</dbReference>
<evidence type="ECO:0000259" key="3">
    <source>
        <dbReference type="PROSITE" id="PS51371"/>
    </source>
</evidence>
<evidence type="ECO:0000256" key="1">
    <source>
        <dbReference type="ARBA" id="ARBA00023122"/>
    </source>
</evidence>